<dbReference type="CDD" id="cd07040">
    <property type="entry name" value="HP"/>
    <property type="match status" value="1"/>
</dbReference>
<proteinExistence type="predicted"/>
<gene>
    <name evidence="2" type="ORF">Pla133_34950</name>
</gene>
<dbReference type="KEGG" id="pbap:Pla133_34950"/>
<dbReference type="Proteomes" id="UP000316921">
    <property type="component" value="Chromosome"/>
</dbReference>
<accession>A0A518BN42</accession>
<feature type="signal peptide" evidence="1">
    <location>
        <begin position="1"/>
        <end position="27"/>
    </location>
</feature>
<evidence type="ECO:0000313" key="3">
    <source>
        <dbReference type="Proteomes" id="UP000316921"/>
    </source>
</evidence>
<evidence type="ECO:0000313" key="2">
    <source>
        <dbReference type="EMBL" id="QDU68399.1"/>
    </source>
</evidence>
<name>A0A518BN42_9BACT</name>
<sequence precursor="true">MLIQRPLVAACAAALALFLPSISTLTATDSASTTVQERAASPEQPAPITVIVVRHAEKVAEGSDPVLTEAGAARAAELARMLGHSGVSHVFASEFQRTQLTVAPLAAATDLEVQVISAREPAAQVAAIEALPGGSVAVVAGHSNTVPGLVAALGGEIEGLEQHERYGPMLADDQYDRLFVVTCNPSAEDAQPVSTLELRYGE</sequence>
<keyword evidence="1" id="KW-0732">Signal</keyword>
<dbReference type="EMBL" id="CP036287">
    <property type="protein sequence ID" value="QDU68399.1"/>
    <property type="molecule type" value="Genomic_DNA"/>
</dbReference>
<keyword evidence="3" id="KW-1185">Reference proteome</keyword>
<feature type="chain" id="PRO_5021800099" evidence="1">
    <location>
        <begin position="28"/>
        <end position="202"/>
    </location>
</feature>
<dbReference type="AlphaFoldDB" id="A0A518BN42"/>
<dbReference type="InterPro" id="IPR013078">
    <property type="entry name" value="His_Pase_superF_clade-1"/>
</dbReference>
<dbReference type="RefSeq" id="WP_145067369.1">
    <property type="nucleotide sequence ID" value="NZ_CP036287.1"/>
</dbReference>
<dbReference type="InterPro" id="IPR029033">
    <property type="entry name" value="His_PPase_superfam"/>
</dbReference>
<reference evidence="2 3" key="1">
    <citation type="submission" date="2019-02" db="EMBL/GenBank/DDBJ databases">
        <title>Deep-cultivation of Planctomycetes and their phenomic and genomic characterization uncovers novel biology.</title>
        <authorList>
            <person name="Wiegand S."/>
            <person name="Jogler M."/>
            <person name="Boedeker C."/>
            <person name="Pinto D."/>
            <person name="Vollmers J."/>
            <person name="Rivas-Marin E."/>
            <person name="Kohn T."/>
            <person name="Peeters S.H."/>
            <person name="Heuer A."/>
            <person name="Rast P."/>
            <person name="Oberbeckmann S."/>
            <person name="Bunk B."/>
            <person name="Jeske O."/>
            <person name="Meyerdierks A."/>
            <person name="Storesund J.E."/>
            <person name="Kallscheuer N."/>
            <person name="Luecker S."/>
            <person name="Lage O.M."/>
            <person name="Pohl T."/>
            <person name="Merkel B.J."/>
            <person name="Hornburger P."/>
            <person name="Mueller R.-W."/>
            <person name="Bruemmer F."/>
            <person name="Labrenz M."/>
            <person name="Spormann A.M."/>
            <person name="Op den Camp H."/>
            <person name="Overmann J."/>
            <person name="Amann R."/>
            <person name="Jetten M.S.M."/>
            <person name="Mascher T."/>
            <person name="Medema M.H."/>
            <person name="Devos D.P."/>
            <person name="Kaster A.-K."/>
            <person name="Ovreas L."/>
            <person name="Rohde M."/>
            <person name="Galperin M.Y."/>
            <person name="Jogler C."/>
        </authorList>
    </citation>
    <scope>NUCLEOTIDE SEQUENCE [LARGE SCALE GENOMIC DNA]</scope>
    <source>
        <strain evidence="2 3">Pla133</strain>
    </source>
</reference>
<organism evidence="2 3">
    <name type="scientific">Engelhardtia mirabilis</name>
    <dbReference type="NCBI Taxonomy" id="2528011"/>
    <lineage>
        <taxon>Bacteria</taxon>
        <taxon>Pseudomonadati</taxon>
        <taxon>Planctomycetota</taxon>
        <taxon>Planctomycetia</taxon>
        <taxon>Planctomycetia incertae sedis</taxon>
        <taxon>Engelhardtia</taxon>
    </lineage>
</organism>
<dbReference type="SUPFAM" id="SSF53254">
    <property type="entry name" value="Phosphoglycerate mutase-like"/>
    <property type="match status" value="1"/>
</dbReference>
<dbReference type="Gene3D" id="3.40.50.1240">
    <property type="entry name" value="Phosphoglycerate mutase-like"/>
    <property type="match status" value="1"/>
</dbReference>
<evidence type="ECO:0000256" key="1">
    <source>
        <dbReference type="SAM" id="SignalP"/>
    </source>
</evidence>
<dbReference type="Pfam" id="PF00300">
    <property type="entry name" value="His_Phos_1"/>
    <property type="match status" value="1"/>
</dbReference>
<protein>
    <submittedName>
        <fullName evidence="2">Histidine phosphatase superfamily (Branch 1)</fullName>
    </submittedName>
</protein>